<dbReference type="Pfam" id="PF02518">
    <property type="entry name" value="HATPase_c"/>
    <property type="match status" value="1"/>
</dbReference>
<dbReference type="InterPro" id="IPR011495">
    <property type="entry name" value="Sig_transdc_His_kin_sub2_dim/P"/>
</dbReference>
<dbReference type="InterPro" id="IPR005467">
    <property type="entry name" value="His_kinase_dom"/>
</dbReference>
<dbReference type="EC" id="2.7.13.3" evidence="2"/>
<dbReference type="AlphaFoldDB" id="A0A1Q9AWD3"/>
<organism evidence="9 10">
    <name type="scientific">Xaviernesmea oryzae</name>
    <dbReference type="NCBI Taxonomy" id="464029"/>
    <lineage>
        <taxon>Bacteria</taxon>
        <taxon>Pseudomonadati</taxon>
        <taxon>Pseudomonadota</taxon>
        <taxon>Alphaproteobacteria</taxon>
        <taxon>Hyphomicrobiales</taxon>
        <taxon>Rhizobiaceae</taxon>
        <taxon>Rhizobium/Agrobacterium group</taxon>
        <taxon>Xaviernesmea</taxon>
    </lineage>
</organism>
<reference evidence="9 10" key="1">
    <citation type="submission" date="2016-09" db="EMBL/GenBank/DDBJ databases">
        <title>Rhizobium sp. nov., a novel species isolated from the rice rhizosphere.</title>
        <authorList>
            <person name="Zhao J."/>
            <person name="Zhang X."/>
        </authorList>
    </citation>
    <scope>NUCLEOTIDE SEQUENCE [LARGE SCALE GENOMIC DNA]</scope>
    <source>
        <strain evidence="9 10">1.7048</strain>
    </source>
</reference>
<dbReference type="InterPro" id="IPR004358">
    <property type="entry name" value="Sig_transdc_His_kin-like_C"/>
</dbReference>
<dbReference type="Pfam" id="PF07568">
    <property type="entry name" value="HisKA_2"/>
    <property type="match status" value="1"/>
</dbReference>
<dbReference type="SMART" id="SM00387">
    <property type="entry name" value="HATPase_c"/>
    <property type="match status" value="1"/>
</dbReference>
<sequence>MDVHEEPSPNPVQVSVPDRLEYRLKQQRIAAEFGYFALKTWDLDELLQEATRLAALGLNATHAKYLRPLGNGAGFLVVAGVGWKSGVVGHARVGDDLESPAGYAYHTETAVISNHLENEERFRTPLLLAEHGITRALNVIIRCDVKKYGVLEVDSPGEGMFDEADISFLENFAAILGVAMQRAERDEQLKEASALQEVLVQEASHRVKNSLSVVAGLLAMQARTAENDDVARALRDAGQRVQTVASVHDRLWKNNTVRIIGLGTFLRDLSEQLQATTSGVTVRCRVDDVDVLTQQAVTMGLLVNELVTNAVKYAYDEQGGFVDVEVRPSAEGCLVLSVEDQGRGLPDKLDTSGGSSLGLRLIASLSRQLGGEPRWERLSPGTRFTVTFLPASDS</sequence>
<dbReference type="OrthoDB" id="341208at2"/>
<keyword evidence="10" id="KW-1185">Reference proteome</keyword>
<evidence type="ECO:0000256" key="2">
    <source>
        <dbReference type="ARBA" id="ARBA00012438"/>
    </source>
</evidence>
<evidence type="ECO:0000259" key="8">
    <source>
        <dbReference type="PROSITE" id="PS50109"/>
    </source>
</evidence>
<keyword evidence="5" id="KW-0547">Nucleotide-binding</keyword>
<feature type="domain" description="Histidine kinase" evidence="8">
    <location>
        <begin position="202"/>
        <end position="392"/>
    </location>
</feature>
<dbReference type="InterPro" id="IPR011102">
    <property type="entry name" value="Sig_transdc_His_kinase_HWE"/>
</dbReference>
<evidence type="ECO:0000313" key="9">
    <source>
        <dbReference type="EMBL" id="OLP59782.1"/>
    </source>
</evidence>
<dbReference type="PANTHER" id="PTHR41523:SF8">
    <property type="entry name" value="ETHYLENE RESPONSE SENSOR PROTEIN"/>
    <property type="match status" value="1"/>
</dbReference>
<dbReference type="SMART" id="SM00911">
    <property type="entry name" value="HWE_HK"/>
    <property type="match status" value="1"/>
</dbReference>
<evidence type="ECO:0000256" key="6">
    <source>
        <dbReference type="ARBA" id="ARBA00022777"/>
    </source>
</evidence>
<dbReference type="GO" id="GO:0004673">
    <property type="term" value="F:protein histidine kinase activity"/>
    <property type="evidence" value="ECO:0007669"/>
    <property type="project" value="UniProtKB-EC"/>
</dbReference>
<proteinExistence type="predicted"/>
<dbReference type="Gene3D" id="3.30.565.10">
    <property type="entry name" value="Histidine kinase-like ATPase, C-terminal domain"/>
    <property type="match status" value="1"/>
</dbReference>
<dbReference type="InterPro" id="IPR029016">
    <property type="entry name" value="GAF-like_dom_sf"/>
</dbReference>
<evidence type="ECO:0000313" key="10">
    <source>
        <dbReference type="Proteomes" id="UP000186364"/>
    </source>
</evidence>
<dbReference type="Gene3D" id="3.30.450.40">
    <property type="match status" value="1"/>
</dbReference>
<keyword evidence="3" id="KW-0597">Phosphoprotein</keyword>
<dbReference type="SUPFAM" id="SSF55781">
    <property type="entry name" value="GAF domain-like"/>
    <property type="match status" value="1"/>
</dbReference>
<dbReference type="SUPFAM" id="SSF55874">
    <property type="entry name" value="ATPase domain of HSP90 chaperone/DNA topoisomerase II/histidine kinase"/>
    <property type="match status" value="1"/>
</dbReference>
<dbReference type="InterPro" id="IPR003594">
    <property type="entry name" value="HATPase_dom"/>
</dbReference>
<evidence type="ECO:0000256" key="1">
    <source>
        <dbReference type="ARBA" id="ARBA00000085"/>
    </source>
</evidence>
<evidence type="ECO:0000256" key="4">
    <source>
        <dbReference type="ARBA" id="ARBA00022679"/>
    </source>
</evidence>
<accession>A0A1Q9AWD3</accession>
<dbReference type="GO" id="GO:0005524">
    <property type="term" value="F:ATP binding"/>
    <property type="evidence" value="ECO:0007669"/>
    <property type="project" value="UniProtKB-KW"/>
</dbReference>
<keyword evidence="7" id="KW-0067">ATP-binding</keyword>
<evidence type="ECO:0000256" key="3">
    <source>
        <dbReference type="ARBA" id="ARBA00022553"/>
    </source>
</evidence>
<dbReference type="Pfam" id="PF01590">
    <property type="entry name" value="GAF"/>
    <property type="match status" value="1"/>
</dbReference>
<dbReference type="PANTHER" id="PTHR41523">
    <property type="entry name" value="TWO-COMPONENT SYSTEM SENSOR PROTEIN"/>
    <property type="match status" value="1"/>
</dbReference>
<dbReference type="InterPro" id="IPR003018">
    <property type="entry name" value="GAF"/>
</dbReference>
<dbReference type="SMART" id="SM00065">
    <property type="entry name" value="GAF"/>
    <property type="match status" value="1"/>
</dbReference>
<comment type="caution">
    <text evidence="9">The sequence shown here is derived from an EMBL/GenBank/DDBJ whole genome shotgun (WGS) entry which is preliminary data.</text>
</comment>
<protein>
    <recommendedName>
        <fullName evidence="2">histidine kinase</fullName>
        <ecNumber evidence="2">2.7.13.3</ecNumber>
    </recommendedName>
</protein>
<name>A0A1Q9AWD3_9HYPH</name>
<gene>
    <name evidence="9" type="ORF">BJF93_21875</name>
</gene>
<dbReference type="PROSITE" id="PS50109">
    <property type="entry name" value="HIS_KIN"/>
    <property type="match status" value="1"/>
</dbReference>
<dbReference type="PRINTS" id="PR00344">
    <property type="entry name" value="BCTRLSENSOR"/>
</dbReference>
<dbReference type="InterPro" id="IPR036890">
    <property type="entry name" value="HATPase_C_sf"/>
</dbReference>
<evidence type="ECO:0000256" key="5">
    <source>
        <dbReference type="ARBA" id="ARBA00022741"/>
    </source>
</evidence>
<evidence type="ECO:0000256" key="7">
    <source>
        <dbReference type="ARBA" id="ARBA00022840"/>
    </source>
</evidence>
<keyword evidence="4" id="KW-0808">Transferase</keyword>
<comment type="catalytic activity">
    <reaction evidence="1">
        <text>ATP + protein L-histidine = ADP + protein N-phospho-L-histidine.</text>
        <dbReference type="EC" id="2.7.13.3"/>
    </reaction>
</comment>
<keyword evidence="6" id="KW-0418">Kinase</keyword>
<dbReference type="EMBL" id="MKIP01000044">
    <property type="protein sequence ID" value="OLP59782.1"/>
    <property type="molecule type" value="Genomic_DNA"/>
</dbReference>
<dbReference type="Proteomes" id="UP000186364">
    <property type="component" value="Unassembled WGS sequence"/>
</dbReference>